<dbReference type="KEGG" id="dci:113471378"/>
<gene>
    <name evidence="2" type="primary">LOC113471378</name>
</gene>
<accession>A0A3Q0JCZ2</accession>
<reference evidence="2" key="1">
    <citation type="submission" date="2025-08" db="UniProtKB">
        <authorList>
            <consortium name="RefSeq"/>
        </authorList>
    </citation>
    <scope>IDENTIFICATION</scope>
</reference>
<dbReference type="AlphaFoldDB" id="A0A3Q0JCZ2"/>
<dbReference type="PaxDb" id="121845-A0A3Q0JCZ2"/>
<dbReference type="Proteomes" id="UP000079169">
    <property type="component" value="Unplaced"/>
</dbReference>
<dbReference type="GeneID" id="113471378"/>
<name>A0A3Q0JCZ2_DIACI</name>
<proteinExistence type="predicted"/>
<keyword evidence="1" id="KW-1185">Reference proteome</keyword>
<evidence type="ECO:0000313" key="1">
    <source>
        <dbReference type="Proteomes" id="UP000079169"/>
    </source>
</evidence>
<organism evidence="1 2">
    <name type="scientific">Diaphorina citri</name>
    <name type="common">Asian citrus psyllid</name>
    <dbReference type="NCBI Taxonomy" id="121845"/>
    <lineage>
        <taxon>Eukaryota</taxon>
        <taxon>Metazoa</taxon>
        <taxon>Ecdysozoa</taxon>
        <taxon>Arthropoda</taxon>
        <taxon>Hexapoda</taxon>
        <taxon>Insecta</taxon>
        <taxon>Pterygota</taxon>
        <taxon>Neoptera</taxon>
        <taxon>Paraneoptera</taxon>
        <taxon>Hemiptera</taxon>
        <taxon>Sternorrhyncha</taxon>
        <taxon>Psylloidea</taxon>
        <taxon>Psyllidae</taxon>
        <taxon>Diaphorininae</taxon>
        <taxon>Diaphorina</taxon>
    </lineage>
</organism>
<dbReference type="RefSeq" id="XP_026686299.1">
    <property type="nucleotide sequence ID" value="XM_026830498.1"/>
</dbReference>
<protein>
    <submittedName>
        <fullName evidence="2">Uncharacterized protein LOC113471378</fullName>
    </submittedName>
</protein>
<sequence length="114" mass="12800">MWEWCVGAAKCRRHSGKARNDSYCSQVVENGAHNDILRLPVPPHSSIRILAAMHKEESVYRDIQQACESLGFLCQLATSLDQCVATSCSYLPHVVVIDHLPLQLSLFAPSIFRY</sequence>
<evidence type="ECO:0000313" key="2">
    <source>
        <dbReference type="RefSeq" id="XP_026686299.1"/>
    </source>
</evidence>